<dbReference type="GO" id="GO:0005815">
    <property type="term" value="C:microtubule organizing center"/>
    <property type="evidence" value="ECO:0007669"/>
    <property type="project" value="TreeGrafter"/>
</dbReference>
<evidence type="ECO:0000256" key="2">
    <source>
        <dbReference type="ARBA" id="ARBA00022490"/>
    </source>
</evidence>
<evidence type="ECO:0000256" key="5">
    <source>
        <dbReference type="SAM" id="MobiDB-lite"/>
    </source>
</evidence>
<evidence type="ECO:0000313" key="8">
    <source>
        <dbReference type="EnsemblMetazoa" id="ASIC009563-PA"/>
    </source>
</evidence>
<keyword evidence="9" id="KW-1185">Reference proteome</keyword>
<dbReference type="VEuPathDB" id="VectorBase:ASIS015558"/>
<dbReference type="OrthoDB" id="47802at2759"/>
<dbReference type="Proteomes" id="UP000030765">
    <property type="component" value="Unassembled WGS sequence"/>
</dbReference>
<feature type="region of interest" description="Disordered" evidence="5">
    <location>
        <begin position="1"/>
        <end position="365"/>
    </location>
</feature>
<dbReference type="FunFam" id="3.10.20.230:FF:000018">
    <property type="entry name" value="Echinoderm microtubule-associated protein-like CG42247"/>
    <property type="match status" value="1"/>
</dbReference>
<keyword evidence="2" id="KW-0963">Cytoplasm</keyword>
<dbReference type="SUPFAM" id="SSF89837">
    <property type="entry name" value="Doublecortin (DC)"/>
    <property type="match status" value="1"/>
</dbReference>
<feature type="compositionally biased region" description="Gly residues" evidence="5">
    <location>
        <begin position="292"/>
        <end position="302"/>
    </location>
</feature>
<gene>
    <name evidence="7" type="ORF">ZHAS_00009563</name>
</gene>
<feature type="compositionally biased region" description="Polar residues" evidence="5">
    <location>
        <begin position="143"/>
        <end position="155"/>
    </location>
</feature>
<evidence type="ECO:0000313" key="7">
    <source>
        <dbReference type="EMBL" id="KFB41989.1"/>
    </source>
</evidence>
<evidence type="ECO:0000313" key="9">
    <source>
        <dbReference type="Proteomes" id="UP000030765"/>
    </source>
</evidence>
<reference evidence="8" key="2">
    <citation type="submission" date="2020-05" db="UniProtKB">
        <authorList>
            <consortium name="EnsemblMetazoa"/>
        </authorList>
    </citation>
    <scope>IDENTIFICATION</scope>
</reference>
<feature type="compositionally biased region" description="Low complexity" evidence="5">
    <location>
        <begin position="73"/>
        <end position="84"/>
    </location>
</feature>
<feature type="compositionally biased region" description="Low complexity" evidence="5">
    <location>
        <begin position="177"/>
        <end position="188"/>
    </location>
</feature>
<reference evidence="7 9" key="1">
    <citation type="journal article" date="2014" name="BMC Genomics">
        <title>Genome sequence of Anopheles sinensis provides insight into genetics basis of mosquito competence for malaria parasites.</title>
        <authorList>
            <person name="Zhou D."/>
            <person name="Zhang D."/>
            <person name="Ding G."/>
            <person name="Shi L."/>
            <person name="Hou Q."/>
            <person name="Ye Y."/>
            <person name="Xu Y."/>
            <person name="Zhou H."/>
            <person name="Xiong C."/>
            <person name="Li S."/>
            <person name="Yu J."/>
            <person name="Hong S."/>
            <person name="Yu X."/>
            <person name="Zou P."/>
            <person name="Chen C."/>
            <person name="Chang X."/>
            <person name="Wang W."/>
            <person name="Lv Y."/>
            <person name="Sun Y."/>
            <person name="Ma L."/>
            <person name="Shen B."/>
            <person name="Zhu C."/>
        </authorList>
    </citation>
    <scope>NUCLEOTIDE SEQUENCE [LARGE SCALE GENOMIC DNA]</scope>
</reference>
<feature type="compositionally biased region" description="Gly residues" evidence="5">
    <location>
        <begin position="27"/>
        <end position="39"/>
    </location>
</feature>
<proteinExistence type="predicted"/>
<sequence>MSGDADATVRTANEHEPPKDTSEMVLTGGGGGDGGGTNTGGPTPDTGETSLTVSSGGGTVHSGSPVAPTGSSKTVPPKAPAATAGSSHLQQQQVESAEYRASAVVDAVASDQKDPAVPKAKEPSTSSSPAKRATPGLGRDNNAGGSRSPALNLSNAGGAGGGVGAGTGTGGGPDPVSTSNQSNSNHHNQPARGAIGGIKPRKGGGWKARPVDSGEAALGGSSPTDDDEGLSLSGTHPHPVRRHPINVNPVISRDNGVVVGAPSGGGGGWGARAPERRANRLQSPAQAAGTPEAGGGGGGGGFPPSMDAASESATQPSVPASSTSSLAKRPPTQAAGDVLADADSVVPGPSGLLPSNPGVPGTIGGNPQSRYSNLSFWKARRVLFYRNGDPFFPGVEFRFKPGRDICTLEALLDKISARMDLPRGARYIFSMDGDRKYSLDELEDGSSYVVSSFKVFKVSDAIVCANHFSGVQQLQDFSKILKEIPRKEVRKEVLLDIAQKTLIRLLTNG</sequence>
<dbReference type="PANTHER" id="PTHR23004:SF11">
    <property type="entry name" value="PROTEIN RPI-1"/>
    <property type="match status" value="1"/>
</dbReference>
<name>A0A084VVJ5_ANOSI</name>
<evidence type="ECO:0000259" key="6">
    <source>
        <dbReference type="PROSITE" id="PS50309"/>
    </source>
</evidence>
<feature type="compositionally biased region" description="Low complexity" evidence="5">
    <location>
        <begin position="40"/>
        <end position="54"/>
    </location>
</feature>
<dbReference type="GO" id="GO:0035556">
    <property type="term" value="P:intracellular signal transduction"/>
    <property type="evidence" value="ECO:0007669"/>
    <property type="project" value="InterPro"/>
</dbReference>
<dbReference type="AlphaFoldDB" id="A0A084VVJ5"/>
<dbReference type="SMART" id="SM00537">
    <property type="entry name" value="DCX"/>
    <property type="match status" value="1"/>
</dbReference>
<feature type="compositionally biased region" description="Basic and acidic residues" evidence="5">
    <location>
        <begin position="111"/>
        <end position="122"/>
    </location>
</feature>
<evidence type="ECO:0000256" key="4">
    <source>
        <dbReference type="ARBA" id="ARBA00023212"/>
    </source>
</evidence>
<dbReference type="InterPro" id="IPR036572">
    <property type="entry name" value="Doublecortin_dom_sf"/>
</dbReference>
<feature type="compositionally biased region" description="Polar residues" evidence="5">
    <location>
        <begin position="85"/>
        <end position="95"/>
    </location>
</feature>
<keyword evidence="3" id="KW-0677">Repeat</keyword>
<dbReference type="PROSITE" id="PS50309">
    <property type="entry name" value="DC"/>
    <property type="match status" value="1"/>
</dbReference>
<feature type="compositionally biased region" description="Low complexity" evidence="5">
    <location>
        <begin position="101"/>
        <end position="110"/>
    </location>
</feature>
<feature type="compositionally biased region" description="Basic and acidic residues" evidence="5">
    <location>
        <begin position="12"/>
        <end position="22"/>
    </location>
</feature>
<feature type="compositionally biased region" description="Low complexity" evidence="5">
    <location>
        <begin position="346"/>
        <end position="360"/>
    </location>
</feature>
<dbReference type="Gene3D" id="3.10.20.230">
    <property type="entry name" value="Doublecortin domain"/>
    <property type="match status" value="1"/>
</dbReference>
<dbReference type="GO" id="GO:0008017">
    <property type="term" value="F:microtubule binding"/>
    <property type="evidence" value="ECO:0007669"/>
    <property type="project" value="UniProtKB-ARBA"/>
</dbReference>
<accession>A0A084VVJ5</accession>
<dbReference type="STRING" id="74873.A0A084VVJ5"/>
<dbReference type="InterPro" id="IPR003533">
    <property type="entry name" value="Doublecortin_dom"/>
</dbReference>
<dbReference type="VEuPathDB" id="VectorBase:ASIC009563"/>
<keyword evidence="4" id="KW-0206">Cytoskeleton</keyword>
<protein>
    <submittedName>
        <fullName evidence="8">Doublecortin domain-containing protein</fullName>
    </submittedName>
</protein>
<dbReference type="EMBL" id="KE525157">
    <property type="protein sequence ID" value="KFB41989.1"/>
    <property type="molecule type" value="Genomic_DNA"/>
</dbReference>
<evidence type="ECO:0000256" key="1">
    <source>
        <dbReference type="ARBA" id="ARBA00004245"/>
    </source>
</evidence>
<comment type="subcellular location">
    <subcellularLocation>
        <location evidence="1">Cytoplasm</location>
        <location evidence="1">Cytoskeleton</location>
    </subcellularLocation>
</comment>
<dbReference type="EnsemblMetazoa" id="ASIC009563-RA">
    <property type="protein sequence ID" value="ASIC009563-PA"/>
    <property type="gene ID" value="ASIC009563"/>
</dbReference>
<dbReference type="Pfam" id="PF03607">
    <property type="entry name" value="DCX"/>
    <property type="match status" value="1"/>
</dbReference>
<feature type="compositionally biased region" description="Polar residues" evidence="5">
    <location>
        <begin position="311"/>
        <end position="326"/>
    </location>
</feature>
<dbReference type="EMBL" id="ATLV01017187">
    <property type="status" value="NOT_ANNOTATED_CDS"/>
    <property type="molecule type" value="Genomic_DNA"/>
</dbReference>
<dbReference type="PANTHER" id="PTHR23004">
    <property type="entry name" value="DOUBLECORTIN DOMAIN CONTAINING 2"/>
    <property type="match status" value="1"/>
</dbReference>
<feature type="domain" description="Doublecortin" evidence="6">
    <location>
        <begin position="380"/>
        <end position="462"/>
    </location>
</feature>
<evidence type="ECO:0000256" key="3">
    <source>
        <dbReference type="ARBA" id="ARBA00022737"/>
    </source>
</evidence>
<dbReference type="GO" id="GO:0005874">
    <property type="term" value="C:microtubule"/>
    <property type="evidence" value="ECO:0007669"/>
    <property type="project" value="TreeGrafter"/>
</dbReference>
<organism evidence="7">
    <name type="scientific">Anopheles sinensis</name>
    <name type="common">Mosquito</name>
    <dbReference type="NCBI Taxonomy" id="74873"/>
    <lineage>
        <taxon>Eukaryota</taxon>
        <taxon>Metazoa</taxon>
        <taxon>Ecdysozoa</taxon>
        <taxon>Arthropoda</taxon>
        <taxon>Hexapoda</taxon>
        <taxon>Insecta</taxon>
        <taxon>Pterygota</taxon>
        <taxon>Neoptera</taxon>
        <taxon>Endopterygota</taxon>
        <taxon>Diptera</taxon>
        <taxon>Nematocera</taxon>
        <taxon>Culicoidea</taxon>
        <taxon>Culicidae</taxon>
        <taxon>Anophelinae</taxon>
        <taxon>Anopheles</taxon>
    </lineage>
</organism>
<feature type="compositionally biased region" description="Gly residues" evidence="5">
    <location>
        <begin position="157"/>
        <end position="173"/>
    </location>
</feature>